<evidence type="ECO:0000256" key="2">
    <source>
        <dbReference type="SAM" id="SignalP"/>
    </source>
</evidence>
<sequence precursor="true">MSVNRWNFLTAALLGMFLCLPSVAAETDVVDSFRDHVQSLDVKDSQKSLAEESIDAFSEDSPGEAITAGLIAIYPEYGTAIDSSEVDDSEKTVKLLKPLTESADKFLAADSSFFLARTLMNEEQFESALPLLESLKKNYADHTMHTGTSDYYLGVAHAGLLENQKAIDSFVEFLDSNPDAPERMRVSAWRQVQGLQTIEEGKLDDVHQRMEYSRRRLDLEKTDDPTQVEQEKVVTMLTKLIKEAEKKECSGSCKNCNKPGENKPSAGKKPQQASKKPQQKKSESGKNAKAADGKAVVKTYEDTPASPWSRLRDRSRDPANNAIKEKLPAKYRDIVEKYMEKANGEPSGQ</sequence>
<evidence type="ECO:0000313" key="4">
    <source>
        <dbReference type="Proteomes" id="UP000322214"/>
    </source>
</evidence>
<dbReference type="InterPro" id="IPR011990">
    <property type="entry name" value="TPR-like_helical_dom_sf"/>
</dbReference>
<reference evidence="3 4" key="1">
    <citation type="submission" date="2019-08" db="EMBL/GenBank/DDBJ databases">
        <title>Deep-cultivation of Planctomycetes and their phenomic and genomic characterization uncovers novel biology.</title>
        <authorList>
            <person name="Wiegand S."/>
            <person name="Jogler M."/>
            <person name="Boedeker C."/>
            <person name="Pinto D."/>
            <person name="Vollmers J."/>
            <person name="Rivas-Marin E."/>
            <person name="Kohn T."/>
            <person name="Peeters S.H."/>
            <person name="Heuer A."/>
            <person name="Rast P."/>
            <person name="Oberbeckmann S."/>
            <person name="Bunk B."/>
            <person name="Jeske O."/>
            <person name="Meyerdierks A."/>
            <person name="Storesund J.E."/>
            <person name="Kallscheuer N."/>
            <person name="Luecker S."/>
            <person name="Lage O.M."/>
            <person name="Pohl T."/>
            <person name="Merkel B.J."/>
            <person name="Hornburger P."/>
            <person name="Mueller R.-W."/>
            <person name="Bruemmer F."/>
            <person name="Labrenz M."/>
            <person name="Spormann A.M."/>
            <person name="Op den Camp H."/>
            <person name="Overmann J."/>
            <person name="Amann R."/>
            <person name="Jetten M.S.M."/>
            <person name="Mascher T."/>
            <person name="Medema M.H."/>
            <person name="Devos D.P."/>
            <person name="Kaster A.-K."/>
            <person name="Ovreas L."/>
            <person name="Rohde M."/>
            <person name="Galperin M.Y."/>
            <person name="Jogler C."/>
        </authorList>
    </citation>
    <scope>NUCLEOTIDE SEQUENCE [LARGE SCALE GENOMIC DNA]</scope>
    <source>
        <strain evidence="3 4">FC18</strain>
    </source>
</reference>
<keyword evidence="2" id="KW-0732">Signal</keyword>
<organism evidence="3 4">
    <name type="scientific">Mariniblastus fucicola</name>
    <dbReference type="NCBI Taxonomy" id="980251"/>
    <lineage>
        <taxon>Bacteria</taxon>
        <taxon>Pseudomonadati</taxon>
        <taxon>Planctomycetota</taxon>
        <taxon>Planctomycetia</taxon>
        <taxon>Pirellulales</taxon>
        <taxon>Pirellulaceae</taxon>
        <taxon>Mariniblastus</taxon>
    </lineage>
</organism>
<evidence type="ECO:0000256" key="1">
    <source>
        <dbReference type="SAM" id="MobiDB-lite"/>
    </source>
</evidence>
<dbReference type="RefSeq" id="WP_075085234.1">
    <property type="nucleotide sequence ID" value="NZ_CP042912.1"/>
</dbReference>
<feature type="compositionally biased region" description="Basic and acidic residues" evidence="1">
    <location>
        <begin position="280"/>
        <end position="292"/>
    </location>
</feature>
<evidence type="ECO:0000313" key="3">
    <source>
        <dbReference type="EMBL" id="QEG20831.1"/>
    </source>
</evidence>
<dbReference type="KEGG" id="mff:MFFC18_06820"/>
<feature type="chain" id="PRO_5023125592" description="Outer membrane protein assembly factor BamD" evidence="2">
    <location>
        <begin position="25"/>
        <end position="349"/>
    </location>
</feature>
<feature type="region of interest" description="Disordered" evidence="1">
    <location>
        <begin position="248"/>
        <end position="329"/>
    </location>
</feature>
<gene>
    <name evidence="3" type="ORF">MFFC18_06820</name>
</gene>
<protein>
    <recommendedName>
        <fullName evidence="5">Outer membrane protein assembly factor BamD</fullName>
    </recommendedName>
</protein>
<feature type="signal peptide" evidence="2">
    <location>
        <begin position="1"/>
        <end position="24"/>
    </location>
</feature>
<dbReference type="Gene3D" id="1.25.40.10">
    <property type="entry name" value="Tetratricopeptide repeat domain"/>
    <property type="match status" value="1"/>
</dbReference>
<keyword evidence="4" id="KW-1185">Reference proteome</keyword>
<feature type="compositionally biased region" description="Basic and acidic residues" evidence="1">
    <location>
        <begin position="310"/>
        <end position="329"/>
    </location>
</feature>
<dbReference type="OrthoDB" id="269518at2"/>
<dbReference type="SUPFAM" id="SSF48452">
    <property type="entry name" value="TPR-like"/>
    <property type="match status" value="1"/>
</dbReference>
<feature type="compositionally biased region" description="Low complexity" evidence="1">
    <location>
        <begin position="265"/>
        <end position="276"/>
    </location>
</feature>
<name>A0A5B9PCJ6_9BACT</name>
<dbReference type="EMBL" id="CP042912">
    <property type="protein sequence ID" value="QEG20831.1"/>
    <property type="molecule type" value="Genomic_DNA"/>
</dbReference>
<dbReference type="AlphaFoldDB" id="A0A5B9PCJ6"/>
<accession>A0A5B9PCJ6</accession>
<dbReference type="Proteomes" id="UP000322214">
    <property type="component" value="Chromosome"/>
</dbReference>
<evidence type="ECO:0008006" key="5">
    <source>
        <dbReference type="Google" id="ProtNLM"/>
    </source>
</evidence>
<proteinExistence type="predicted"/>
<dbReference type="STRING" id="980251.GCA_001642875_03019"/>